<feature type="transmembrane region" description="Helical" evidence="1">
    <location>
        <begin position="12"/>
        <end position="33"/>
    </location>
</feature>
<protein>
    <submittedName>
        <fullName evidence="2">Uncharacterized protein</fullName>
    </submittedName>
</protein>
<sequence>MRLLGVLTRPHLRALAGMAAALTLILAGLYVFAYQPADDLRDRSPVTPLPPVSVPLSPNWLTPSPGTRMR</sequence>
<comment type="caution">
    <text evidence="2">The sequence shown here is derived from an EMBL/GenBank/DDBJ whole genome shotgun (WGS) entry which is preliminary data.</text>
</comment>
<proteinExistence type="predicted"/>
<keyword evidence="1" id="KW-1133">Transmembrane helix</keyword>
<keyword evidence="3" id="KW-1185">Reference proteome</keyword>
<name>A0A6I3KQF0_9NOCA</name>
<accession>A0A6I3KQF0</accession>
<dbReference type="EMBL" id="WMBB01000001">
    <property type="protein sequence ID" value="MTE11647.1"/>
    <property type="molecule type" value="Genomic_DNA"/>
</dbReference>
<gene>
    <name evidence="2" type="ORF">GLP40_02440</name>
</gene>
<organism evidence="2 3">
    <name type="scientific">Nocardia aurantiaca</name>
    <dbReference type="NCBI Taxonomy" id="2675850"/>
    <lineage>
        <taxon>Bacteria</taxon>
        <taxon>Bacillati</taxon>
        <taxon>Actinomycetota</taxon>
        <taxon>Actinomycetes</taxon>
        <taxon>Mycobacteriales</taxon>
        <taxon>Nocardiaceae</taxon>
        <taxon>Nocardia</taxon>
    </lineage>
</organism>
<evidence type="ECO:0000313" key="3">
    <source>
        <dbReference type="Proteomes" id="UP000432464"/>
    </source>
</evidence>
<evidence type="ECO:0000256" key="1">
    <source>
        <dbReference type="SAM" id="Phobius"/>
    </source>
</evidence>
<dbReference type="Proteomes" id="UP000432464">
    <property type="component" value="Unassembled WGS sequence"/>
</dbReference>
<keyword evidence="1" id="KW-0472">Membrane</keyword>
<dbReference type="AlphaFoldDB" id="A0A6I3KQF0"/>
<evidence type="ECO:0000313" key="2">
    <source>
        <dbReference type="EMBL" id="MTE11647.1"/>
    </source>
</evidence>
<keyword evidence="1" id="KW-0812">Transmembrane</keyword>
<dbReference type="RefSeq" id="WP_154786120.1">
    <property type="nucleotide sequence ID" value="NZ_WMBB01000001.1"/>
</dbReference>
<reference evidence="2 3" key="1">
    <citation type="submission" date="2019-11" db="EMBL/GenBank/DDBJ databases">
        <title>Nocardia sp. nov. CT2-14 isolated from soil.</title>
        <authorList>
            <person name="Kanchanasin P."/>
            <person name="Tanasupawat S."/>
            <person name="Yuki M."/>
            <person name="Kudo T."/>
        </authorList>
    </citation>
    <scope>NUCLEOTIDE SEQUENCE [LARGE SCALE GENOMIC DNA]</scope>
    <source>
        <strain evidence="2 3">CT2-14</strain>
    </source>
</reference>